<dbReference type="Proteomes" id="UP000320055">
    <property type="component" value="Unassembled WGS sequence"/>
</dbReference>
<accession>A0A563VN85</accession>
<evidence type="ECO:0000313" key="1">
    <source>
        <dbReference type="EMBL" id="VEP12888.1"/>
    </source>
</evidence>
<gene>
    <name evidence="1" type="ORF">H1P_1700003</name>
</gene>
<dbReference type="RefSeq" id="WP_144871018.1">
    <property type="nucleotide sequence ID" value="NZ_LR213921.1"/>
</dbReference>
<dbReference type="InterPro" id="IPR036390">
    <property type="entry name" value="WH_DNA-bd_sf"/>
</dbReference>
<dbReference type="Gene3D" id="1.10.10.10">
    <property type="entry name" value="Winged helix-like DNA-binding domain superfamily/Winged helix DNA-binding domain"/>
    <property type="match status" value="1"/>
</dbReference>
<reference evidence="1 2" key="1">
    <citation type="submission" date="2019-01" db="EMBL/GenBank/DDBJ databases">
        <authorList>
            <person name="Brito A."/>
        </authorList>
    </citation>
    <scope>NUCLEOTIDE SEQUENCE [LARGE SCALE GENOMIC DNA]</scope>
    <source>
        <strain evidence="1">1</strain>
    </source>
</reference>
<evidence type="ECO:0000313" key="2">
    <source>
        <dbReference type="Proteomes" id="UP000320055"/>
    </source>
</evidence>
<evidence type="ECO:0008006" key="3">
    <source>
        <dbReference type="Google" id="ProtNLM"/>
    </source>
</evidence>
<protein>
    <recommendedName>
        <fullName evidence="3">HTH marR-type domain-containing protein</fullName>
    </recommendedName>
</protein>
<organism evidence="1 2">
    <name type="scientific">Hyella patelloides LEGE 07179</name>
    <dbReference type="NCBI Taxonomy" id="945734"/>
    <lineage>
        <taxon>Bacteria</taxon>
        <taxon>Bacillati</taxon>
        <taxon>Cyanobacteriota</taxon>
        <taxon>Cyanophyceae</taxon>
        <taxon>Pleurocapsales</taxon>
        <taxon>Hyellaceae</taxon>
        <taxon>Hyella</taxon>
    </lineage>
</organism>
<dbReference type="Pfam" id="PF13412">
    <property type="entry name" value="HTH_24"/>
    <property type="match status" value="1"/>
</dbReference>
<name>A0A563VN85_9CYAN</name>
<dbReference type="AlphaFoldDB" id="A0A563VN85"/>
<dbReference type="InterPro" id="IPR036388">
    <property type="entry name" value="WH-like_DNA-bd_sf"/>
</dbReference>
<dbReference type="EMBL" id="CAACVJ010000080">
    <property type="protein sequence ID" value="VEP12888.1"/>
    <property type="molecule type" value="Genomic_DNA"/>
</dbReference>
<keyword evidence="2" id="KW-1185">Reference proteome</keyword>
<proteinExistence type="predicted"/>
<dbReference type="SUPFAM" id="SSF46785">
    <property type="entry name" value="Winged helix' DNA-binding domain"/>
    <property type="match status" value="1"/>
</dbReference>
<sequence>MYKDWLENIASNKDLKWLDLRVLLMLLANIQGATAEISQAAIARKLGMESPHVSSSIKKLVENGIIKKKYTAGKLVGYRFLIEE</sequence>